<dbReference type="InterPro" id="IPR050177">
    <property type="entry name" value="Lipid_A_modif_metabolic_enz"/>
</dbReference>
<dbReference type="STRING" id="504797.SAMN05421678_10259"/>
<dbReference type="InterPro" id="IPR011051">
    <property type="entry name" value="RmlC_Cupin_sf"/>
</dbReference>
<proteinExistence type="predicted"/>
<dbReference type="SUPFAM" id="SSF51182">
    <property type="entry name" value="RmlC-like cupins"/>
    <property type="match status" value="1"/>
</dbReference>
<dbReference type="EMBL" id="FOOI01000002">
    <property type="protein sequence ID" value="SFF76636.1"/>
    <property type="molecule type" value="Genomic_DNA"/>
</dbReference>
<dbReference type="Proteomes" id="UP000199052">
    <property type="component" value="Unassembled WGS sequence"/>
</dbReference>
<evidence type="ECO:0000313" key="4">
    <source>
        <dbReference type="Proteomes" id="UP000199052"/>
    </source>
</evidence>
<dbReference type="Pfam" id="PF14667">
    <property type="entry name" value="Polysacc_synt_C"/>
    <property type="match status" value="1"/>
</dbReference>
<evidence type="ECO:0000259" key="2">
    <source>
        <dbReference type="Pfam" id="PF14667"/>
    </source>
</evidence>
<dbReference type="SUPFAM" id="SSF51735">
    <property type="entry name" value="NAD(P)-binding Rossmann-fold domains"/>
    <property type="match status" value="1"/>
</dbReference>
<dbReference type="Pfam" id="PF01370">
    <property type="entry name" value="Epimerase"/>
    <property type="match status" value="1"/>
</dbReference>
<dbReference type="PANTHER" id="PTHR43245:SF55">
    <property type="entry name" value="NAD(P)-BINDING DOMAIN-CONTAINING PROTEIN"/>
    <property type="match status" value="1"/>
</dbReference>
<dbReference type="CDD" id="cd07007">
    <property type="entry name" value="cupin_CapF-like_C"/>
    <property type="match status" value="1"/>
</dbReference>
<accession>A0A1I2LHU2</accession>
<dbReference type="InterPro" id="IPR014710">
    <property type="entry name" value="RmlC-like_jellyroll"/>
</dbReference>
<dbReference type="OrthoDB" id="9801785at2"/>
<feature type="domain" description="Capsular polysaccharide assembling protein CapF C-terminal" evidence="2">
    <location>
        <begin position="249"/>
        <end position="359"/>
    </location>
</feature>
<dbReference type="InterPro" id="IPR036291">
    <property type="entry name" value="NAD(P)-bd_dom_sf"/>
</dbReference>
<dbReference type="AlphaFoldDB" id="A0A1I2LHU2"/>
<name>A0A1I2LHU2_9ACTN</name>
<feature type="domain" description="NAD-dependent epimerase/dehydratase" evidence="1">
    <location>
        <begin position="3"/>
        <end position="177"/>
    </location>
</feature>
<reference evidence="3 4" key="1">
    <citation type="submission" date="2016-10" db="EMBL/GenBank/DDBJ databases">
        <authorList>
            <person name="de Groot N.N."/>
        </authorList>
    </citation>
    <scope>NUCLEOTIDE SEQUENCE [LARGE SCALE GENOMIC DNA]</scope>
    <source>
        <strain evidence="3 4">CPCC 202808</strain>
    </source>
</reference>
<dbReference type="InterPro" id="IPR029303">
    <property type="entry name" value="CapF_C"/>
</dbReference>
<gene>
    <name evidence="3" type="ORF">SAMN05421678_10259</name>
</gene>
<evidence type="ECO:0000313" key="3">
    <source>
        <dbReference type="EMBL" id="SFF76636.1"/>
    </source>
</evidence>
<dbReference type="InterPro" id="IPR001509">
    <property type="entry name" value="Epimerase_deHydtase"/>
</dbReference>
<dbReference type="PANTHER" id="PTHR43245">
    <property type="entry name" value="BIFUNCTIONAL POLYMYXIN RESISTANCE PROTEIN ARNA"/>
    <property type="match status" value="1"/>
</dbReference>
<protein>
    <submittedName>
        <fullName evidence="3">UDP-2-acetamido-2,6-beta-L-arabino-hexul-4-ose reductase</fullName>
    </submittedName>
</protein>
<organism evidence="3 4">
    <name type="scientific">Actinopolymorpha cephalotaxi</name>
    <dbReference type="NCBI Taxonomy" id="504797"/>
    <lineage>
        <taxon>Bacteria</taxon>
        <taxon>Bacillati</taxon>
        <taxon>Actinomycetota</taxon>
        <taxon>Actinomycetes</taxon>
        <taxon>Propionibacteriales</taxon>
        <taxon>Actinopolymorphaceae</taxon>
        <taxon>Actinopolymorpha</taxon>
    </lineage>
</organism>
<dbReference type="Gene3D" id="3.40.50.720">
    <property type="entry name" value="NAD(P)-binding Rossmann-like Domain"/>
    <property type="match status" value="1"/>
</dbReference>
<evidence type="ECO:0000259" key="1">
    <source>
        <dbReference type="Pfam" id="PF01370"/>
    </source>
</evidence>
<sequence>MKVAVTGADGFLGWHVRSRLRALTEHEVVPVNRSAMPGLAKVVRDADAVIHLAGINRSETEDLRDGNVELARAVGDAVIRAERPVRVVYANSIQAGNGTSYGDGKSAAADTLRKAASEAGAGIVDVRLPNLFGEHGRPHYNSFVATFCHEVASGRTPEVNDREVSLLHAQDAARVLVDACGPTDAAEELTPVGEPHRVSGVLATLREFHTLYSTGDIPPLANKFDVDLFNTYRAALFPDHYPIRFPKRADARGELVECVRAHGGAGQTFVSSTVPGITRGEHFHLGKVERFVVLRGEAEIALRRLFSDEVVRFRVSGDSPAAIDMPTMWVHNITNIGGGELVTLFWTNSVFDPNNPDTYAEPVAPGAEEKRG</sequence>
<dbReference type="Gene3D" id="2.60.120.10">
    <property type="entry name" value="Jelly Rolls"/>
    <property type="match status" value="1"/>
</dbReference>